<dbReference type="OrthoDB" id="3257538at2759"/>
<comment type="caution">
    <text evidence="1">The sequence shown here is derived from an EMBL/GenBank/DDBJ whole genome shotgun (WGS) entry which is preliminary data.</text>
</comment>
<organism evidence="1 2">
    <name type="scientific">Neolecta irregularis (strain DAH-3)</name>
    <dbReference type="NCBI Taxonomy" id="1198029"/>
    <lineage>
        <taxon>Eukaryota</taxon>
        <taxon>Fungi</taxon>
        <taxon>Dikarya</taxon>
        <taxon>Ascomycota</taxon>
        <taxon>Taphrinomycotina</taxon>
        <taxon>Neolectales</taxon>
        <taxon>Neolectaceae</taxon>
        <taxon>Neolecta</taxon>
    </lineage>
</organism>
<name>A0A1U7LN41_NEOID</name>
<dbReference type="Gene3D" id="3.10.129.10">
    <property type="entry name" value="Hotdog Thioesterase"/>
    <property type="match status" value="1"/>
</dbReference>
<dbReference type="InterPro" id="IPR052741">
    <property type="entry name" value="Mitochondrial_HTD2"/>
</dbReference>
<dbReference type="PANTHER" id="PTHR28152:SF1">
    <property type="entry name" value="HYDROXYACYL-THIOESTER DEHYDRATASE TYPE 2, MITOCHONDRIAL"/>
    <property type="match status" value="1"/>
</dbReference>
<dbReference type="GO" id="GO:0005739">
    <property type="term" value="C:mitochondrion"/>
    <property type="evidence" value="ECO:0007669"/>
    <property type="project" value="TreeGrafter"/>
</dbReference>
<gene>
    <name evidence="1" type="ORF">NEOLI_004763</name>
</gene>
<dbReference type="PANTHER" id="PTHR28152">
    <property type="entry name" value="HYDROXYACYL-THIOESTER DEHYDRATASE TYPE 2, MITOCHONDRIAL"/>
    <property type="match status" value="1"/>
</dbReference>
<keyword evidence="2" id="KW-1185">Reference proteome</keyword>
<feature type="non-terminal residue" evidence="1">
    <location>
        <position position="257"/>
    </location>
</feature>
<dbReference type="Proteomes" id="UP000186594">
    <property type="component" value="Unassembled WGS sequence"/>
</dbReference>
<dbReference type="GO" id="GO:0019171">
    <property type="term" value="F:(3R)-hydroxyacyl-[acyl-carrier-protein] dehydratase activity"/>
    <property type="evidence" value="ECO:0007669"/>
    <property type="project" value="TreeGrafter"/>
</dbReference>
<dbReference type="AlphaFoldDB" id="A0A1U7LN41"/>
<dbReference type="STRING" id="1198029.A0A1U7LN41"/>
<evidence type="ECO:0000313" key="1">
    <source>
        <dbReference type="EMBL" id="OLL23962.1"/>
    </source>
</evidence>
<dbReference type="SUPFAM" id="SSF54637">
    <property type="entry name" value="Thioesterase/thiol ester dehydrase-isomerase"/>
    <property type="match status" value="1"/>
</dbReference>
<evidence type="ECO:0000313" key="2">
    <source>
        <dbReference type="Proteomes" id="UP000186594"/>
    </source>
</evidence>
<proteinExistence type="predicted"/>
<dbReference type="InterPro" id="IPR029069">
    <property type="entry name" value="HotDog_dom_sf"/>
</dbReference>
<dbReference type="OMA" id="MWAGSQF"/>
<protein>
    <submittedName>
        <fullName evidence="1">Hydroxyacyl-thioester dehydratase type 2, mitochondrial</fullName>
    </submittedName>
</protein>
<dbReference type="EMBL" id="LXFE01001059">
    <property type="protein sequence ID" value="OLL23962.1"/>
    <property type="molecule type" value="Genomic_DNA"/>
</dbReference>
<sequence>MSGMRSHFYKSIHAYTTKAALISKPPQQTFDYLSPTTTYLLETSLATHLLLSPLSYHVDSPLPPGYHLLYFPSPDLEQALSKDGYSSYFAPEGYNRRLWIGGSIEFSKEPIRLGNMANCTEAVERIIERNDKAMVWTSRNIKQGESWITEERGLYYSNEKYHAIQPLKLSDTKDFENVVHFTPTQILLSRFAGLSFNAHKIHVDADYAKLEGYPTTLLPGPLSVIILCCRNPQPYRRLVYRCIAPCFMGMHLRLAWK</sequence>
<accession>A0A1U7LN41</accession>
<reference evidence="1 2" key="1">
    <citation type="submission" date="2016-04" db="EMBL/GenBank/DDBJ databases">
        <title>Evolutionary innovation and constraint leading to complex multicellularity in the Ascomycota.</title>
        <authorList>
            <person name="Cisse O."/>
            <person name="Nguyen A."/>
            <person name="Hewitt D.A."/>
            <person name="Jedd G."/>
            <person name="Stajich J.E."/>
        </authorList>
    </citation>
    <scope>NUCLEOTIDE SEQUENCE [LARGE SCALE GENOMIC DNA]</scope>
    <source>
        <strain evidence="1 2">DAH-3</strain>
    </source>
</reference>